<dbReference type="RefSeq" id="WP_115991273.1">
    <property type="nucleotide sequence ID" value="NZ_QRDY01000001.1"/>
</dbReference>
<dbReference type="Gene3D" id="3.40.190.10">
    <property type="entry name" value="Periplasmic binding protein-like II"/>
    <property type="match status" value="2"/>
</dbReference>
<evidence type="ECO:0000256" key="1">
    <source>
        <dbReference type="SAM" id="SignalP"/>
    </source>
</evidence>
<dbReference type="PROSITE" id="PS51257">
    <property type="entry name" value="PROKAR_LIPOPROTEIN"/>
    <property type="match status" value="1"/>
</dbReference>
<organism evidence="3 4">
    <name type="scientific">Cohnella lupini</name>
    <dbReference type="NCBI Taxonomy" id="1294267"/>
    <lineage>
        <taxon>Bacteria</taxon>
        <taxon>Bacillati</taxon>
        <taxon>Bacillota</taxon>
        <taxon>Bacilli</taxon>
        <taxon>Bacillales</taxon>
        <taxon>Paenibacillaceae</taxon>
        <taxon>Cohnella</taxon>
    </lineage>
</organism>
<dbReference type="OrthoDB" id="2495455at2"/>
<evidence type="ECO:0000313" key="4">
    <source>
        <dbReference type="Proteomes" id="UP000256869"/>
    </source>
</evidence>
<name>A0A3D9IX78_9BACL</name>
<accession>A0A3D9IX78</accession>
<dbReference type="SUPFAM" id="SSF53850">
    <property type="entry name" value="Periplasmic binding protein-like II"/>
    <property type="match status" value="1"/>
</dbReference>
<dbReference type="InterPro" id="IPR006059">
    <property type="entry name" value="SBP"/>
</dbReference>
<dbReference type="InterPro" id="IPR022627">
    <property type="entry name" value="DUF3502"/>
</dbReference>
<sequence>MKTSKTLILFVLMLISVSILAACSGNNAENGGASETASEGAPKKLETVKILYPGDESERMSEFLDKEFAEKMATDLGLKVDLIFVPWAQYWEQKDIMLAANEGIDLYWDGLPDLAAIVNKKQAMPLDELIQEYGQDMLKVLPMEHLQGAVIDGKIHGIPSAYAPSSAMFQLVTVRQDILEQVGMTDLKTPEDLKTFATKVAEQIPEMKGPADVIFKPLTRFFAKEQYNWIAGEDLVVYGEDSRKAQSYFETEAFQEVAKFNQSMYDAGLYSEDLTIKYNERDSRMQTGLYLWVEGSLGKEMEISNAVKANAPNAVLKTYLLADEKPRYITSTGGEVLGIPITAPNPEGAMKFINWLYKSKENYLFALYGVEGKDYEIVDGRIKKITASEFFYEWMFRNQNYQLFAPEVSQESIDMYKSWDANAVRSDSLGFRFNNEKVKNIETALREVMGKDMAAVRSGFVNFETGYPKALQKLKDAGIDEYVAEVQRQLDEFLANK</sequence>
<dbReference type="InterPro" id="IPR050490">
    <property type="entry name" value="Bact_solute-bd_prot1"/>
</dbReference>
<feature type="signal peptide" evidence="1">
    <location>
        <begin position="1"/>
        <end position="21"/>
    </location>
</feature>
<dbReference type="Proteomes" id="UP000256869">
    <property type="component" value="Unassembled WGS sequence"/>
</dbReference>
<reference evidence="3 4" key="1">
    <citation type="submission" date="2018-07" db="EMBL/GenBank/DDBJ databases">
        <title>Genomic Encyclopedia of Type Strains, Phase III (KMG-III): the genomes of soil and plant-associated and newly described type strains.</title>
        <authorList>
            <person name="Whitman W."/>
        </authorList>
    </citation>
    <scope>NUCLEOTIDE SEQUENCE [LARGE SCALE GENOMIC DNA]</scope>
    <source>
        <strain evidence="3 4">CECT 8236</strain>
    </source>
</reference>
<keyword evidence="4" id="KW-1185">Reference proteome</keyword>
<evidence type="ECO:0000259" key="2">
    <source>
        <dbReference type="Pfam" id="PF12010"/>
    </source>
</evidence>
<feature type="domain" description="DUF3502" evidence="2">
    <location>
        <begin position="429"/>
        <end position="495"/>
    </location>
</feature>
<dbReference type="AlphaFoldDB" id="A0A3D9IX78"/>
<dbReference type="EMBL" id="QRDY01000001">
    <property type="protein sequence ID" value="RED66352.1"/>
    <property type="molecule type" value="Genomic_DNA"/>
</dbReference>
<feature type="chain" id="PRO_5039274045" evidence="1">
    <location>
        <begin position="22"/>
        <end position="497"/>
    </location>
</feature>
<comment type="caution">
    <text evidence="3">The sequence shown here is derived from an EMBL/GenBank/DDBJ whole genome shotgun (WGS) entry which is preliminary data.</text>
</comment>
<dbReference type="Pfam" id="PF12010">
    <property type="entry name" value="DUF3502"/>
    <property type="match status" value="1"/>
</dbReference>
<dbReference type="Pfam" id="PF01547">
    <property type="entry name" value="SBP_bac_1"/>
    <property type="match status" value="1"/>
</dbReference>
<keyword evidence="1" id="KW-0732">Signal</keyword>
<proteinExistence type="predicted"/>
<protein>
    <submittedName>
        <fullName evidence="3">ABC-type glycerol-3-phosphate transport system substrate-binding protein</fullName>
    </submittedName>
</protein>
<evidence type="ECO:0000313" key="3">
    <source>
        <dbReference type="EMBL" id="RED66352.1"/>
    </source>
</evidence>
<dbReference type="PANTHER" id="PTHR43649:SF12">
    <property type="entry name" value="DIACETYLCHITOBIOSE BINDING PROTEIN DASA"/>
    <property type="match status" value="1"/>
</dbReference>
<gene>
    <name evidence="3" type="ORF">DFP95_101851</name>
</gene>
<dbReference type="PANTHER" id="PTHR43649">
    <property type="entry name" value="ARABINOSE-BINDING PROTEIN-RELATED"/>
    <property type="match status" value="1"/>
</dbReference>